<proteinExistence type="predicted"/>
<dbReference type="VEuPathDB" id="FungiDB:A1O7_03438"/>
<dbReference type="AlphaFoldDB" id="W9WXK1"/>
<dbReference type="HOGENOM" id="CLU_1927386_0_0_1"/>
<evidence type="ECO:0000313" key="1">
    <source>
        <dbReference type="EMBL" id="EXJ62994.1"/>
    </source>
</evidence>
<keyword evidence="2" id="KW-1185">Reference proteome</keyword>
<dbReference type="EMBL" id="AMGW01000002">
    <property type="protein sequence ID" value="EXJ62994.1"/>
    <property type="molecule type" value="Genomic_DNA"/>
</dbReference>
<gene>
    <name evidence="1" type="ORF">A1O7_03438</name>
</gene>
<dbReference type="Proteomes" id="UP000019473">
    <property type="component" value="Unassembled WGS sequence"/>
</dbReference>
<dbReference type="RefSeq" id="XP_007755648.1">
    <property type="nucleotide sequence ID" value="XM_007757458.1"/>
</dbReference>
<comment type="caution">
    <text evidence="1">The sequence shown here is derived from an EMBL/GenBank/DDBJ whole genome shotgun (WGS) entry which is preliminary data.</text>
</comment>
<evidence type="ECO:0008006" key="3">
    <source>
        <dbReference type="Google" id="ProtNLM"/>
    </source>
</evidence>
<accession>W9WXK1</accession>
<organism evidence="1 2">
    <name type="scientific">Cladophialophora yegresii CBS 114405</name>
    <dbReference type="NCBI Taxonomy" id="1182544"/>
    <lineage>
        <taxon>Eukaryota</taxon>
        <taxon>Fungi</taxon>
        <taxon>Dikarya</taxon>
        <taxon>Ascomycota</taxon>
        <taxon>Pezizomycotina</taxon>
        <taxon>Eurotiomycetes</taxon>
        <taxon>Chaetothyriomycetidae</taxon>
        <taxon>Chaetothyriales</taxon>
        <taxon>Herpotrichiellaceae</taxon>
        <taxon>Cladophialophora</taxon>
    </lineage>
</organism>
<dbReference type="STRING" id="1182544.W9WXK1"/>
<sequence>MKIGDPIYRGAEVRLPAEVVTMIMAYVASSNSPDTQKSLWASCLVSKTWYAASISHLYYSPHLSPRNFDLFTRTICPPLKARRTRIGIEDMIKHLDMREIAYESSNSLTSRLINRTKASLQGFHSPAVTFS</sequence>
<protein>
    <recommendedName>
        <fullName evidence="3">F-box domain-containing protein</fullName>
    </recommendedName>
</protein>
<reference evidence="1 2" key="1">
    <citation type="submission" date="2013-03" db="EMBL/GenBank/DDBJ databases">
        <title>The Genome Sequence of Cladophialophora yegresii CBS 114405.</title>
        <authorList>
            <consortium name="The Broad Institute Genomics Platform"/>
            <person name="Cuomo C."/>
            <person name="de Hoog S."/>
            <person name="Gorbushina A."/>
            <person name="Walker B."/>
            <person name="Young S.K."/>
            <person name="Zeng Q."/>
            <person name="Gargeya S."/>
            <person name="Fitzgerald M."/>
            <person name="Haas B."/>
            <person name="Abouelleil A."/>
            <person name="Allen A.W."/>
            <person name="Alvarado L."/>
            <person name="Arachchi H.M."/>
            <person name="Berlin A.M."/>
            <person name="Chapman S.B."/>
            <person name="Gainer-Dewar J."/>
            <person name="Goldberg J."/>
            <person name="Griggs A."/>
            <person name="Gujja S."/>
            <person name="Hansen M."/>
            <person name="Howarth C."/>
            <person name="Imamovic A."/>
            <person name="Ireland A."/>
            <person name="Larimer J."/>
            <person name="McCowan C."/>
            <person name="Murphy C."/>
            <person name="Pearson M."/>
            <person name="Poon T.W."/>
            <person name="Priest M."/>
            <person name="Roberts A."/>
            <person name="Saif S."/>
            <person name="Shea T."/>
            <person name="Sisk P."/>
            <person name="Sykes S."/>
            <person name="Wortman J."/>
            <person name="Nusbaum C."/>
            <person name="Birren B."/>
        </authorList>
    </citation>
    <scope>NUCLEOTIDE SEQUENCE [LARGE SCALE GENOMIC DNA]</scope>
    <source>
        <strain evidence="1 2">CBS 114405</strain>
    </source>
</reference>
<dbReference type="OrthoDB" id="2125396at2759"/>
<evidence type="ECO:0000313" key="2">
    <source>
        <dbReference type="Proteomes" id="UP000019473"/>
    </source>
</evidence>
<name>W9WXK1_9EURO</name>
<dbReference type="GeneID" id="19178033"/>